<evidence type="ECO:0000259" key="9">
    <source>
        <dbReference type="PROSITE" id="PS50995"/>
    </source>
</evidence>
<dbReference type="GO" id="GO:0005737">
    <property type="term" value="C:cytoplasm"/>
    <property type="evidence" value="ECO:0007669"/>
    <property type="project" value="UniProtKB-SubCell"/>
</dbReference>
<dbReference type="EMBL" id="JACRTG010000029">
    <property type="protein sequence ID" value="MBC8588971.1"/>
    <property type="molecule type" value="Genomic_DNA"/>
</dbReference>
<dbReference type="PANTHER" id="PTHR42756">
    <property type="entry name" value="TRANSCRIPTIONAL REGULATOR, MARR"/>
    <property type="match status" value="1"/>
</dbReference>
<dbReference type="FunFam" id="1.10.10.10:FF:000163">
    <property type="entry name" value="MarR family transcriptional regulator"/>
    <property type="match status" value="1"/>
</dbReference>
<keyword evidence="3" id="KW-0805">Transcription regulation</keyword>
<evidence type="ECO:0000256" key="1">
    <source>
        <dbReference type="ARBA" id="ARBA00004496"/>
    </source>
</evidence>
<reference evidence="10" key="1">
    <citation type="submission" date="2020-08" db="EMBL/GenBank/DDBJ databases">
        <title>Genome public.</title>
        <authorList>
            <person name="Liu C."/>
            <person name="Sun Q."/>
        </authorList>
    </citation>
    <scope>NUCLEOTIDE SEQUENCE</scope>
    <source>
        <strain evidence="10">BX21</strain>
    </source>
</reference>
<dbReference type="PRINTS" id="PR00598">
    <property type="entry name" value="HTHMARR"/>
</dbReference>
<evidence type="ECO:0000256" key="8">
    <source>
        <dbReference type="ARBA" id="ARBA00047207"/>
    </source>
</evidence>
<sequence>MNYDILKLENQLCFPIYACSREIVKKYKPFLNEIGLTYTQYIVMLVLWEKKSMNVKSLGEYLYLDSGTLTPLLKKLESVGLVSRTRLAEDERNLIVTITDKGERLKDKAVNIPLKLASCINLSVEEAKILYNLLYKILDESKEIEL</sequence>
<dbReference type="AlphaFoldDB" id="A0A926EU64"/>
<evidence type="ECO:0000256" key="6">
    <source>
        <dbReference type="ARBA" id="ARBA00046337"/>
    </source>
</evidence>
<dbReference type="PANTHER" id="PTHR42756:SF1">
    <property type="entry name" value="TRANSCRIPTIONAL REPRESSOR OF EMRAB OPERON"/>
    <property type="match status" value="1"/>
</dbReference>
<gene>
    <name evidence="10" type="ORF">H8707_12175</name>
</gene>
<dbReference type="Pfam" id="PF22381">
    <property type="entry name" value="Staph_reg_Sar_Rot"/>
    <property type="match status" value="1"/>
</dbReference>
<dbReference type="PROSITE" id="PS50995">
    <property type="entry name" value="HTH_MARR_2"/>
    <property type="match status" value="1"/>
</dbReference>
<evidence type="ECO:0000256" key="4">
    <source>
        <dbReference type="ARBA" id="ARBA00023125"/>
    </source>
</evidence>
<keyword evidence="2" id="KW-0963">Cytoplasm</keyword>
<dbReference type="SUPFAM" id="SSF46785">
    <property type="entry name" value="Winged helix' DNA-binding domain"/>
    <property type="match status" value="1"/>
</dbReference>
<evidence type="ECO:0000256" key="5">
    <source>
        <dbReference type="ARBA" id="ARBA00023163"/>
    </source>
</evidence>
<dbReference type="Proteomes" id="UP000601171">
    <property type="component" value="Unassembled WGS sequence"/>
</dbReference>
<evidence type="ECO:0000313" key="11">
    <source>
        <dbReference type="Proteomes" id="UP000601171"/>
    </source>
</evidence>
<dbReference type="RefSeq" id="WP_262430431.1">
    <property type="nucleotide sequence ID" value="NZ_JACRTG010000029.1"/>
</dbReference>
<dbReference type="InterPro" id="IPR000835">
    <property type="entry name" value="HTH_MarR-typ"/>
</dbReference>
<keyword evidence="5" id="KW-0804">Transcription</keyword>
<feature type="domain" description="HTH marR-type" evidence="9">
    <location>
        <begin position="9"/>
        <end position="139"/>
    </location>
</feature>
<dbReference type="InterPro" id="IPR036390">
    <property type="entry name" value="WH_DNA-bd_sf"/>
</dbReference>
<keyword evidence="11" id="KW-1185">Reference proteome</keyword>
<name>A0A926EU64_9FIRM</name>
<evidence type="ECO:0000256" key="2">
    <source>
        <dbReference type="ARBA" id="ARBA00022490"/>
    </source>
</evidence>
<organism evidence="10 11">
    <name type="scientific">Paratissierella segnis</name>
    <dbReference type="NCBI Taxonomy" id="2763679"/>
    <lineage>
        <taxon>Bacteria</taxon>
        <taxon>Bacillati</taxon>
        <taxon>Bacillota</taxon>
        <taxon>Tissierellia</taxon>
        <taxon>Tissierellales</taxon>
        <taxon>Tissierellaceae</taxon>
        <taxon>Paratissierella</taxon>
    </lineage>
</organism>
<dbReference type="GO" id="GO:0003700">
    <property type="term" value="F:DNA-binding transcription factor activity"/>
    <property type="evidence" value="ECO:0007669"/>
    <property type="project" value="InterPro"/>
</dbReference>
<comment type="subcellular location">
    <subcellularLocation>
        <location evidence="1">Cytoplasm</location>
    </subcellularLocation>
</comment>
<dbReference type="InterPro" id="IPR036388">
    <property type="entry name" value="WH-like_DNA-bd_sf"/>
</dbReference>
<dbReference type="GO" id="GO:0003677">
    <property type="term" value="F:DNA binding"/>
    <property type="evidence" value="ECO:0007669"/>
    <property type="project" value="UniProtKB-KW"/>
</dbReference>
<dbReference type="InterPro" id="IPR055166">
    <property type="entry name" value="Transc_reg_Sar_Rot_HTH"/>
</dbReference>
<comment type="caution">
    <text evidence="10">The sequence shown here is derived from an EMBL/GenBank/DDBJ whole genome shotgun (WGS) entry which is preliminary data.</text>
</comment>
<keyword evidence="4" id="KW-0238">DNA-binding</keyword>
<comment type="similarity">
    <text evidence="6">Belongs to the SarZ family.</text>
</comment>
<protein>
    <recommendedName>
        <fullName evidence="7">HTH-type transcriptional regulator SarZ</fullName>
    </recommendedName>
    <alternativeName>
        <fullName evidence="8">Staphylococcal accessory regulator Z</fullName>
    </alternativeName>
</protein>
<dbReference type="Gene3D" id="1.10.10.10">
    <property type="entry name" value="Winged helix-like DNA-binding domain superfamily/Winged helix DNA-binding domain"/>
    <property type="match status" value="1"/>
</dbReference>
<dbReference type="SMART" id="SM00347">
    <property type="entry name" value="HTH_MARR"/>
    <property type="match status" value="1"/>
</dbReference>
<accession>A0A926EU64</accession>
<proteinExistence type="inferred from homology"/>
<evidence type="ECO:0000313" key="10">
    <source>
        <dbReference type="EMBL" id="MBC8588971.1"/>
    </source>
</evidence>
<evidence type="ECO:0000256" key="3">
    <source>
        <dbReference type="ARBA" id="ARBA00023015"/>
    </source>
</evidence>
<evidence type="ECO:0000256" key="7">
    <source>
        <dbReference type="ARBA" id="ARBA00047188"/>
    </source>
</evidence>